<proteinExistence type="predicted"/>
<dbReference type="GeneID" id="63678625"/>
<keyword evidence="1" id="KW-1133">Transmembrane helix</keyword>
<dbReference type="AlphaFoldDB" id="A0A0C2IJP2"/>
<dbReference type="HOGENOM" id="CLU_2559807_0_0_1"/>
<gene>
    <name evidence="2" type="ORF">SPBR_05428</name>
</gene>
<keyword evidence="1" id="KW-0812">Transmembrane</keyword>
<sequence length="82" mass="9069">MATQSSPRPRRLQQRSLYLYGLILGAIGHVLEGTAVNPATTSDIRGRQSSRATALMPDWMLPVDVAVHPLLCQCVSVKWQPR</sequence>
<dbReference type="RefSeq" id="XP_040615160.1">
    <property type="nucleotide sequence ID" value="XM_040763704.1"/>
</dbReference>
<evidence type="ECO:0000313" key="3">
    <source>
        <dbReference type="Proteomes" id="UP000031575"/>
    </source>
</evidence>
<evidence type="ECO:0000256" key="1">
    <source>
        <dbReference type="SAM" id="Phobius"/>
    </source>
</evidence>
<reference evidence="2 3" key="1">
    <citation type="journal article" date="2014" name="BMC Genomics">
        <title>Comparative genomics of the major fungal agents of human and animal Sporotrichosis: Sporothrix schenckii and Sporothrix brasiliensis.</title>
        <authorList>
            <person name="Teixeira M.M."/>
            <person name="de Almeida L.G."/>
            <person name="Kubitschek-Barreira P."/>
            <person name="Alves F.L."/>
            <person name="Kioshima E.S."/>
            <person name="Abadio A.K."/>
            <person name="Fernandes L."/>
            <person name="Derengowski L.S."/>
            <person name="Ferreira K.S."/>
            <person name="Souza R.C."/>
            <person name="Ruiz J.C."/>
            <person name="de Andrade N.C."/>
            <person name="Paes H.C."/>
            <person name="Nicola A.M."/>
            <person name="Albuquerque P."/>
            <person name="Gerber A.L."/>
            <person name="Martins V.P."/>
            <person name="Peconick L.D."/>
            <person name="Neto A.V."/>
            <person name="Chaucanez C.B."/>
            <person name="Silva P.A."/>
            <person name="Cunha O.L."/>
            <person name="de Oliveira F.F."/>
            <person name="dos Santos T.C."/>
            <person name="Barros A.L."/>
            <person name="Soares M.A."/>
            <person name="de Oliveira L.M."/>
            <person name="Marini M.M."/>
            <person name="Villalobos-Duno H."/>
            <person name="Cunha M.M."/>
            <person name="de Hoog S."/>
            <person name="da Silveira J.F."/>
            <person name="Henrissat B."/>
            <person name="Nino-Vega G.A."/>
            <person name="Cisalpino P.S."/>
            <person name="Mora-Montes H.M."/>
            <person name="Almeida S.R."/>
            <person name="Stajich J.E."/>
            <person name="Lopes-Bezerra L.M."/>
            <person name="Vasconcelos A.T."/>
            <person name="Felipe M.S."/>
        </authorList>
    </citation>
    <scope>NUCLEOTIDE SEQUENCE [LARGE SCALE GENOMIC DNA]</scope>
    <source>
        <strain evidence="2 3">5110</strain>
    </source>
</reference>
<accession>A0A0C2IJP2</accession>
<organism evidence="2 3">
    <name type="scientific">Sporothrix brasiliensis 5110</name>
    <dbReference type="NCBI Taxonomy" id="1398154"/>
    <lineage>
        <taxon>Eukaryota</taxon>
        <taxon>Fungi</taxon>
        <taxon>Dikarya</taxon>
        <taxon>Ascomycota</taxon>
        <taxon>Pezizomycotina</taxon>
        <taxon>Sordariomycetes</taxon>
        <taxon>Sordariomycetidae</taxon>
        <taxon>Ophiostomatales</taxon>
        <taxon>Ophiostomataceae</taxon>
        <taxon>Sporothrix</taxon>
    </lineage>
</organism>
<evidence type="ECO:0000313" key="2">
    <source>
        <dbReference type="EMBL" id="KIH87150.1"/>
    </source>
</evidence>
<name>A0A0C2IJP2_9PEZI</name>
<dbReference type="Proteomes" id="UP000031575">
    <property type="component" value="Unassembled WGS sequence"/>
</dbReference>
<feature type="transmembrane region" description="Helical" evidence="1">
    <location>
        <begin position="17"/>
        <end position="36"/>
    </location>
</feature>
<dbReference type="EMBL" id="AWTV01000010">
    <property type="protein sequence ID" value="KIH87150.1"/>
    <property type="molecule type" value="Genomic_DNA"/>
</dbReference>
<dbReference type="VEuPathDB" id="FungiDB:SPBR_05428"/>
<comment type="caution">
    <text evidence="2">The sequence shown here is derived from an EMBL/GenBank/DDBJ whole genome shotgun (WGS) entry which is preliminary data.</text>
</comment>
<keyword evidence="3" id="KW-1185">Reference proteome</keyword>
<protein>
    <submittedName>
        <fullName evidence="2">Uncharacterized protein</fullName>
    </submittedName>
</protein>
<keyword evidence="1" id="KW-0472">Membrane</keyword>